<feature type="disulfide bond" evidence="14">
    <location>
        <begin position="259"/>
        <end position="300"/>
    </location>
</feature>
<feature type="signal peptide" evidence="16">
    <location>
        <begin position="1"/>
        <end position="16"/>
    </location>
</feature>
<comment type="cofactor">
    <cofactor evidence="2">
        <name>Ca(2+)</name>
        <dbReference type="ChEBI" id="CHEBI:29108"/>
    </cofactor>
</comment>
<evidence type="ECO:0000256" key="3">
    <source>
        <dbReference type="ARBA" id="ARBA00008061"/>
    </source>
</evidence>
<feature type="active site" description="Nucleophile" evidence="12">
    <location>
        <position position="225"/>
    </location>
</feature>
<evidence type="ECO:0000256" key="12">
    <source>
        <dbReference type="PIRSR" id="PIRSR001024-1"/>
    </source>
</evidence>
<evidence type="ECO:0000256" key="8">
    <source>
        <dbReference type="ARBA" id="ARBA00023157"/>
    </source>
</evidence>
<name>A0A1L9SJE5_9EURO</name>
<evidence type="ECO:0000313" key="18">
    <source>
        <dbReference type="EMBL" id="OJJ47349.1"/>
    </source>
</evidence>
<keyword evidence="7" id="KW-0106">Calcium</keyword>
<feature type="disulfide bond" evidence="14">
    <location>
        <begin position="169"/>
        <end position="183"/>
    </location>
</feature>
<dbReference type="AlphaFoldDB" id="A0A1L9SJE5"/>
<feature type="binding site" evidence="15">
    <location>
        <position position="223"/>
    </location>
    <ligand>
        <name>substrate</name>
    </ligand>
</feature>
<keyword evidence="10" id="KW-0119">Carbohydrate metabolism</keyword>
<dbReference type="GeneID" id="34612248"/>
<comment type="similarity">
    <text evidence="3">Belongs to the glycosyl hydrolase 13 family.</text>
</comment>
<keyword evidence="16" id="KW-0732">Signal</keyword>
<evidence type="ECO:0000256" key="1">
    <source>
        <dbReference type="ARBA" id="ARBA00000548"/>
    </source>
</evidence>
<dbReference type="GO" id="GO:0016052">
    <property type="term" value="P:carbohydrate catabolic process"/>
    <property type="evidence" value="ECO:0007669"/>
    <property type="project" value="InterPro"/>
</dbReference>
<dbReference type="EC" id="3.2.1.1" evidence="4"/>
<dbReference type="InterPro" id="IPR015340">
    <property type="entry name" value="A_amylase_C_dom"/>
</dbReference>
<dbReference type="InterPro" id="IPR017853">
    <property type="entry name" value="GH"/>
</dbReference>
<protein>
    <recommendedName>
        <fullName evidence="4">alpha-amylase</fullName>
        <ecNumber evidence="4">3.2.1.1</ecNumber>
    </recommendedName>
</protein>
<organism evidence="18 19">
    <name type="scientific">Penicilliopsis zonata CBS 506.65</name>
    <dbReference type="NCBI Taxonomy" id="1073090"/>
    <lineage>
        <taxon>Eukaryota</taxon>
        <taxon>Fungi</taxon>
        <taxon>Dikarya</taxon>
        <taxon>Ascomycota</taxon>
        <taxon>Pezizomycotina</taxon>
        <taxon>Eurotiomycetes</taxon>
        <taxon>Eurotiomycetidae</taxon>
        <taxon>Eurotiales</taxon>
        <taxon>Aspergillaceae</taxon>
        <taxon>Penicilliopsis</taxon>
    </lineage>
</organism>
<dbReference type="SUPFAM" id="SSF51011">
    <property type="entry name" value="Glycosyl hydrolase domain"/>
    <property type="match status" value="1"/>
</dbReference>
<feature type="site" description="Transition state stabilizer" evidence="13">
    <location>
        <position position="313"/>
    </location>
</feature>
<keyword evidence="19" id="KW-1185">Reference proteome</keyword>
<dbReference type="InterPro" id="IPR013777">
    <property type="entry name" value="A-amylase-like"/>
</dbReference>
<dbReference type="Gene3D" id="3.20.20.80">
    <property type="entry name" value="Glycosidases"/>
    <property type="match status" value="1"/>
</dbReference>
<evidence type="ECO:0000256" key="5">
    <source>
        <dbReference type="ARBA" id="ARBA00022723"/>
    </source>
</evidence>
<keyword evidence="5" id="KW-0479">Metal-binding</keyword>
<proteinExistence type="inferred from homology"/>
<evidence type="ECO:0000256" key="7">
    <source>
        <dbReference type="ARBA" id="ARBA00022837"/>
    </source>
</evidence>
<evidence type="ECO:0000256" key="14">
    <source>
        <dbReference type="PIRSR" id="PIRSR001024-4"/>
    </source>
</evidence>
<gene>
    <name evidence="18" type="ORF">ASPZODRAFT_151841</name>
</gene>
<evidence type="ECO:0000256" key="9">
    <source>
        <dbReference type="ARBA" id="ARBA00023180"/>
    </source>
</evidence>
<feature type="domain" description="Glycosyl hydrolase family 13 catalytic" evidence="17">
    <location>
        <begin position="29"/>
        <end position="385"/>
    </location>
</feature>
<dbReference type="Gene3D" id="2.60.40.1180">
    <property type="entry name" value="Golgi alpha-mannosidase II"/>
    <property type="match status" value="1"/>
</dbReference>
<keyword evidence="8 14" id="KW-1015">Disulfide bond</keyword>
<feature type="binding site" evidence="15">
    <location>
        <position position="360"/>
    </location>
    <ligand>
        <name>substrate</name>
    </ligand>
</feature>
<dbReference type="STRING" id="1073090.A0A1L9SJE5"/>
<dbReference type="GO" id="GO:0005509">
    <property type="term" value="F:calcium ion binding"/>
    <property type="evidence" value="ECO:0007669"/>
    <property type="project" value="InterPro"/>
</dbReference>
<evidence type="ECO:0000256" key="2">
    <source>
        <dbReference type="ARBA" id="ARBA00001913"/>
    </source>
</evidence>
<keyword evidence="11" id="KW-0326">Glycosidase</keyword>
<dbReference type="PIRSF" id="PIRSF001024">
    <property type="entry name" value="Alph-amyl_fung"/>
    <property type="match status" value="1"/>
</dbReference>
<dbReference type="FunFam" id="3.20.20.80:FF:000120">
    <property type="entry name" value="Alpha-amylase A"/>
    <property type="match status" value="1"/>
</dbReference>
<evidence type="ECO:0000256" key="6">
    <source>
        <dbReference type="ARBA" id="ARBA00022801"/>
    </source>
</evidence>
<dbReference type="PANTHER" id="PTHR10357:SF208">
    <property type="entry name" value="ALPHA-AMYLASE"/>
    <property type="match status" value="1"/>
</dbReference>
<evidence type="ECO:0000313" key="19">
    <source>
        <dbReference type="Proteomes" id="UP000184188"/>
    </source>
</evidence>
<dbReference type="PANTHER" id="PTHR10357">
    <property type="entry name" value="ALPHA-AMYLASE FAMILY MEMBER"/>
    <property type="match status" value="1"/>
</dbReference>
<feature type="chain" id="PRO_5012634772" description="alpha-amylase" evidence="16">
    <location>
        <begin position="17"/>
        <end position="538"/>
    </location>
</feature>
<dbReference type="EMBL" id="KV878341">
    <property type="protein sequence ID" value="OJJ47349.1"/>
    <property type="molecule type" value="Genomic_DNA"/>
</dbReference>
<dbReference type="RefSeq" id="XP_022581859.1">
    <property type="nucleotide sequence ID" value="XM_022725783.1"/>
</dbReference>
<dbReference type="CDD" id="cd11319">
    <property type="entry name" value="AmyAc_euk_AmyA"/>
    <property type="match status" value="1"/>
</dbReference>
<feature type="active site" description="Proton donor" evidence="12">
    <location>
        <position position="249"/>
    </location>
</feature>
<dbReference type="OrthoDB" id="204980at2759"/>
<feature type="disulfide bond" evidence="14">
    <location>
        <begin position="455"/>
        <end position="490"/>
    </location>
</feature>
<evidence type="ECO:0000256" key="4">
    <source>
        <dbReference type="ARBA" id="ARBA00012595"/>
    </source>
</evidence>
<accession>A0A1L9SJE5</accession>
<dbReference type="GO" id="GO:0004556">
    <property type="term" value="F:alpha-amylase activity"/>
    <property type="evidence" value="ECO:0007669"/>
    <property type="project" value="UniProtKB-EC"/>
</dbReference>
<dbReference type="Pfam" id="PF00128">
    <property type="entry name" value="Alpha-amylase"/>
    <property type="match status" value="1"/>
</dbReference>
<dbReference type="Proteomes" id="UP000184188">
    <property type="component" value="Unassembled WGS sequence"/>
</dbReference>
<evidence type="ECO:0000256" key="15">
    <source>
        <dbReference type="PIRSR" id="PIRSR001024-5"/>
    </source>
</evidence>
<evidence type="ECO:0000259" key="17">
    <source>
        <dbReference type="SMART" id="SM00642"/>
    </source>
</evidence>
<evidence type="ECO:0000256" key="11">
    <source>
        <dbReference type="ARBA" id="ARBA00023295"/>
    </source>
</evidence>
<dbReference type="SMART" id="SM00642">
    <property type="entry name" value="Aamy"/>
    <property type="match status" value="1"/>
</dbReference>
<comment type="catalytic activity">
    <reaction evidence="1">
        <text>Endohydrolysis of (1-&gt;4)-alpha-D-glucosidic linkages in polysaccharides containing three or more (1-&gt;4)-alpha-linked D-glucose units.</text>
        <dbReference type="EC" id="3.2.1.1"/>
    </reaction>
</comment>
<reference evidence="19" key="1">
    <citation type="journal article" date="2017" name="Genome Biol.">
        <title>Comparative genomics reveals high biological diversity and specific adaptations in the industrially and medically important fungal genus Aspergillus.</title>
        <authorList>
            <person name="de Vries R.P."/>
            <person name="Riley R."/>
            <person name="Wiebenga A."/>
            <person name="Aguilar-Osorio G."/>
            <person name="Amillis S."/>
            <person name="Uchima C.A."/>
            <person name="Anderluh G."/>
            <person name="Asadollahi M."/>
            <person name="Askin M."/>
            <person name="Barry K."/>
            <person name="Battaglia E."/>
            <person name="Bayram O."/>
            <person name="Benocci T."/>
            <person name="Braus-Stromeyer S.A."/>
            <person name="Caldana C."/>
            <person name="Canovas D."/>
            <person name="Cerqueira G.C."/>
            <person name="Chen F."/>
            <person name="Chen W."/>
            <person name="Choi C."/>
            <person name="Clum A."/>
            <person name="Dos Santos R.A."/>
            <person name="Damasio A.R."/>
            <person name="Diallinas G."/>
            <person name="Emri T."/>
            <person name="Fekete E."/>
            <person name="Flipphi M."/>
            <person name="Freyberg S."/>
            <person name="Gallo A."/>
            <person name="Gournas C."/>
            <person name="Habgood R."/>
            <person name="Hainaut M."/>
            <person name="Harispe M.L."/>
            <person name="Henrissat B."/>
            <person name="Hilden K.S."/>
            <person name="Hope R."/>
            <person name="Hossain A."/>
            <person name="Karabika E."/>
            <person name="Karaffa L."/>
            <person name="Karanyi Z."/>
            <person name="Krasevec N."/>
            <person name="Kuo A."/>
            <person name="Kusch H."/>
            <person name="LaButti K."/>
            <person name="Lagendijk E.L."/>
            <person name="Lapidus A."/>
            <person name="Levasseur A."/>
            <person name="Lindquist E."/>
            <person name="Lipzen A."/>
            <person name="Logrieco A.F."/>
            <person name="MacCabe A."/>
            <person name="Maekelae M.R."/>
            <person name="Malavazi I."/>
            <person name="Melin P."/>
            <person name="Meyer V."/>
            <person name="Mielnichuk N."/>
            <person name="Miskei M."/>
            <person name="Molnar A.P."/>
            <person name="Mule G."/>
            <person name="Ngan C.Y."/>
            <person name="Orejas M."/>
            <person name="Orosz E."/>
            <person name="Ouedraogo J.P."/>
            <person name="Overkamp K.M."/>
            <person name="Park H.-S."/>
            <person name="Perrone G."/>
            <person name="Piumi F."/>
            <person name="Punt P.J."/>
            <person name="Ram A.F."/>
            <person name="Ramon A."/>
            <person name="Rauscher S."/>
            <person name="Record E."/>
            <person name="Riano-Pachon D.M."/>
            <person name="Robert V."/>
            <person name="Roehrig J."/>
            <person name="Ruller R."/>
            <person name="Salamov A."/>
            <person name="Salih N.S."/>
            <person name="Samson R.A."/>
            <person name="Sandor E."/>
            <person name="Sanguinetti M."/>
            <person name="Schuetze T."/>
            <person name="Sepcic K."/>
            <person name="Shelest E."/>
            <person name="Sherlock G."/>
            <person name="Sophianopoulou V."/>
            <person name="Squina F.M."/>
            <person name="Sun H."/>
            <person name="Susca A."/>
            <person name="Todd R.B."/>
            <person name="Tsang A."/>
            <person name="Unkles S.E."/>
            <person name="van de Wiele N."/>
            <person name="van Rossen-Uffink D."/>
            <person name="Oliveira J.V."/>
            <person name="Vesth T.C."/>
            <person name="Visser J."/>
            <person name="Yu J.-H."/>
            <person name="Zhou M."/>
            <person name="Andersen M.R."/>
            <person name="Archer D.B."/>
            <person name="Baker S.E."/>
            <person name="Benoit I."/>
            <person name="Brakhage A.A."/>
            <person name="Braus G.H."/>
            <person name="Fischer R."/>
            <person name="Frisvad J.C."/>
            <person name="Goldman G.H."/>
            <person name="Houbraken J."/>
            <person name="Oakley B."/>
            <person name="Pocsi I."/>
            <person name="Scazzocchio C."/>
            <person name="Seiboth B."/>
            <person name="vanKuyk P.A."/>
            <person name="Wortman J."/>
            <person name="Dyer P.S."/>
            <person name="Grigoriev I.V."/>
        </authorList>
    </citation>
    <scope>NUCLEOTIDE SEQUENCE [LARGE SCALE GENOMIC DNA]</scope>
    <source>
        <strain evidence="19">CBS 506.65</strain>
    </source>
</reference>
<dbReference type="InterPro" id="IPR006047">
    <property type="entry name" value="GH13_cat_dom"/>
</dbReference>
<evidence type="ECO:0000256" key="16">
    <source>
        <dbReference type="SAM" id="SignalP"/>
    </source>
</evidence>
<feature type="binding site" evidence="15">
    <location>
        <position position="96"/>
    </location>
    <ligand>
        <name>substrate</name>
    </ligand>
</feature>
<evidence type="ECO:0000256" key="13">
    <source>
        <dbReference type="PIRSR" id="PIRSR001024-2"/>
    </source>
</evidence>
<sequence>MLLLSILPLVLPLAEAASSAEWAKRSIYQVITDRFARPSSVTTECDLLLYCGGTYSALIEKLDYIQGMGFTAVQISPVNKQLTQDTIYGEAFHGYWPQNLDELNPHFGTAAELKNLSAELHSRSMYLLLDVVANEMAIDIGNTTMNSSTSIDYSEFHPFNSSSYYHAYCDLDDWSDSSIYTTCWLGNEGVATPTYVLTDSTVNATLTSWIANLVSEYDIDGLRLDGAKQIETAFIAPFVGSAGVWTMGEVDDDVVSFTCGYQNYSLGLENYPLYYDIIDAFTDGNITDLVDGVQTMQSECQMQYMSLFVENQDNPRFASVDSDMALAKNAMAFTILGDGIPKIYYGQEQHLKGEESPYNRQALWPTDYDTSATLYELAATLNALRNTAIAVDDDYVNYMSEIIYTDGSTYVTRKGYNSVHIVAVLTNQGSSGSAYTLTVTGAADEGLNMTEVFECKSQLVGSNGTLYVDMDAGQPRAFFASSELPGSGLCGYEKYAGSATPTASSATATATSDAWTSLGLGLLQNYTRNNLVNVSNSP</sequence>
<evidence type="ECO:0000256" key="10">
    <source>
        <dbReference type="ARBA" id="ARBA00023277"/>
    </source>
</evidence>
<keyword evidence="6" id="KW-0378">Hydrolase</keyword>
<dbReference type="InterPro" id="IPR013780">
    <property type="entry name" value="Glyco_hydro_b"/>
</dbReference>
<dbReference type="VEuPathDB" id="FungiDB:ASPZODRAFT_151841"/>
<dbReference type="SUPFAM" id="SSF51445">
    <property type="entry name" value="(Trans)glycosidases"/>
    <property type="match status" value="1"/>
</dbReference>
<keyword evidence="9" id="KW-0325">Glycoprotein</keyword>
<feature type="disulfide bond" evidence="14">
    <location>
        <begin position="45"/>
        <end position="51"/>
    </location>
</feature>
<dbReference type="Pfam" id="PF09260">
    <property type="entry name" value="A_amylase_dom_C"/>
    <property type="match status" value="1"/>
</dbReference>
<feature type="binding site" evidence="15">
    <location>
        <position position="313"/>
    </location>
    <ligand>
        <name>substrate</name>
    </ligand>
</feature>